<evidence type="ECO:0000313" key="3">
    <source>
        <dbReference type="EMBL" id="MDC0679262.1"/>
    </source>
</evidence>
<sequence>MRVGVAVTVLVSSSFLAACSDGGTSAGDGGTGGMPGSGGAAGTGAAGATGMGGSSSVGGAGGAGPGEPIDLCAGLVQDKDARPMTELAKPALGEAVTDAEFGTTIRRITAVAPGGGNDPVIKPMYSTISAWNADESRLILFSVAAGEHQLYDGKTYEFIEALDISPADIEQVYWHTSEPDVLFYVDDKDFIRYHVGSGTKEVVTTFDFCSGGASAGSDPLFMSWDSNRIGLACDDQVFLYDIGQNTVLARKALDENPAQVAPSGTLAFLSDSGGVIDPQLNVVRTLDLLEPYGHASLSMVNGHDTWNGAVYDPGPGGNDDLGLLVTWDLAEGTSKVVIGPETGWPYPPTGHISGMAYKQPGWVFVSSIGDASGGGVLDMENLIADTSTGKVCRIGRHRSWGKENTHLAEPYWAEPHTVPSPSGTRAVFGSDWGNGDTVDAYVIELPSYEP</sequence>
<feature type="region of interest" description="Disordered" evidence="1">
    <location>
        <begin position="29"/>
        <end position="62"/>
    </location>
</feature>
<name>A0ABT5BYM8_9BACT</name>
<evidence type="ECO:0000256" key="2">
    <source>
        <dbReference type="SAM" id="SignalP"/>
    </source>
</evidence>
<gene>
    <name evidence="3" type="ORF">POL72_16075</name>
</gene>
<proteinExistence type="predicted"/>
<dbReference type="SUPFAM" id="SSF82171">
    <property type="entry name" value="DPP6 N-terminal domain-like"/>
    <property type="match status" value="1"/>
</dbReference>
<dbReference type="EMBL" id="JAQNDK010000002">
    <property type="protein sequence ID" value="MDC0679262.1"/>
    <property type="molecule type" value="Genomic_DNA"/>
</dbReference>
<evidence type="ECO:0000313" key="4">
    <source>
        <dbReference type="Proteomes" id="UP001217485"/>
    </source>
</evidence>
<protein>
    <submittedName>
        <fullName evidence="3">Uncharacterized protein</fullName>
    </submittedName>
</protein>
<dbReference type="RefSeq" id="WP_272096223.1">
    <property type="nucleotide sequence ID" value="NZ_JAQNDK010000002.1"/>
</dbReference>
<feature type="signal peptide" evidence="2">
    <location>
        <begin position="1"/>
        <end position="17"/>
    </location>
</feature>
<comment type="caution">
    <text evidence="3">The sequence shown here is derived from an EMBL/GenBank/DDBJ whole genome shotgun (WGS) entry which is preliminary data.</text>
</comment>
<keyword evidence="4" id="KW-1185">Reference proteome</keyword>
<feature type="chain" id="PRO_5047137367" evidence="2">
    <location>
        <begin position="18"/>
        <end position="450"/>
    </location>
</feature>
<dbReference type="Proteomes" id="UP001217485">
    <property type="component" value="Unassembled WGS sequence"/>
</dbReference>
<evidence type="ECO:0000256" key="1">
    <source>
        <dbReference type="SAM" id="MobiDB-lite"/>
    </source>
</evidence>
<keyword evidence="2" id="KW-0732">Signal</keyword>
<accession>A0ABT5BYM8</accession>
<reference evidence="3 4" key="1">
    <citation type="submission" date="2023-01" db="EMBL/GenBank/DDBJ databases">
        <title>Minimal conservation of predation-associated metabolite biosynthetic gene clusters underscores biosynthetic potential of Myxococcota including descriptions for ten novel species: Archangium lansinium sp. nov., Myxococcus landrumus sp. nov., Nannocystis bai.</title>
        <authorList>
            <person name="Ahearne A."/>
            <person name="Stevens C."/>
            <person name="Dowd S."/>
        </authorList>
    </citation>
    <scope>NUCLEOTIDE SEQUENCE [LARGE SCALE GENOMIC DNA]</scope>
    <source>
        <strain evidence="3 4">WIWO2</strain>
    </source>
</reference>
<organism evidence="3 4">
    <name type="scientific">Sorangium atrum</name>
    <dbReference type="NCBI Taxonomy" id="2995308"/>
    <lineage>
        <taxon>Bacteria</taxon>
        <taxon>Pseudomonadati</taxon>
        <taxon>Myxococcota</taxon>
        <taxon>Polyangia</taxon>
        <taxon>Polyangiales</taxon>
        <taxon>Polyangiaceae</taxon>
        <taxon>Sorangium</taxon>
    </lineage>
</organism>
<dbReference type="PROSITE" id="PS51257">
    <property type="entry name" value="PROKAR_LIPOPROTEIN"/>
    <property type="match status" value="1"/>
</dbReference>